<evidence type="ECO:0000313" key="2">
    <source>
        <dbReference type="Proteomes" id="UP000321058"/>
    </source>
</evidence>
<proteinExistence type="predicted"/>
<reference evidence="1 2" key="1">
    <citation type="submission" date="2019-07" db="EMBL/GenBank/DDBJ databases">
        <title>Whole genome shotgun sequence of Reyranella soli NBRC 108950.</title>
        <authorList>
            <person name="Hosoyama A."/>
            <person name="Uohara A."/>
            <person name="Ohji S."/>
            <person name="Ichikawa N."/>
        </authorList>
    </citation>
    <scope>NUCLEOTIDE SEQUENCE [LARGE SCALE GENOMIC DNA]</scope>
    <source>
        <strain evidence="1 2">NBRC 108950</strain>
    </source>
</reference>
<organism evidence="1 2">
    <name type="scientific">Reyranella soli</name>
    <dbReference type="NCBI Taxonomy" id="1230389"/>
    <lineage>
        <taxon>Bacteria</taxon>
        <taxon>Pseudomonadati</taxon>
        <taxon>Pseudomonadota</taxon>
        <taxon>Alphaproteobacteria</taxon>
        <taxon>Hyphomicrobiales</taxon>
        <taxon>Reyranellaceae</taxon>
        <taxon>Reyranella</taxon>
    </lineage>
</organism>
<dbReference type="Proteomes" id="UP000321058">
    <property type="component" value="Unassembled WGS sequence"/>
</dbReference>
<name>A0A512NJA7_9HYPH</name>
<dbReference type="AlphaFoldDB" id="A0A512NJA7"/>
<accession>A0A512NJA7</accession>
<dbReference type="OrthoDB" id="8253702at2"/>
<gene>
    <name evidence="1" type="ORF">RSO01_61680</name>
</gene>
<evidence type="ECO:0000313" key="1">
    <source>
        <dbReference type="EMBL" id="GEP59002.1"/>
    </source>
</evidence>
<sequence>MWADDPEQGKSWVGPWSGLVHCDRCHTLIPGAKCPKCGRDYADGAEMVVRVINGEERRYPRIVLPGALSWTTHSLLALMKREWDRPVLELDQGLAAGTRPSQRMLIVILFWTLFEHHMDRFFDAALGALPPLIRADLLRRYATIGSRMDRLYKLTFDTTLEKDLADLGHGLVYGHLLKVQAKRNEFVHGNSEAIDDALVCETVERLPEVQAAWVALFNLRCTGNPSVPRVWESDLKRFKTT</sequence>
<keyword evidence="2" id="KW-1185">Reference proteome</keyword>
<protein>
    <submittedName>
        <fullName evidence="1">Uncharacterized protein</fullName>
    </submittedName>
</protein>
<dbReference type="EMBL" id="BKAJ01000115">
    <property type="protein sequence ID" value="GEP59002.1"/>
    <property type="molecule type" value="Genomic_DNA"/>
</dbReference>
<comment type="caution">
    <text evidence="1">The sequence shown here is derived from an EMBL/GenBank/DDBJ whole genome shotgun (WGS) entry which is preliminary data.</text>
</comment>